<keyword evidence="5" id="KW-0378">Hydrolase</keyword>
<gene>
    <name evidence="8" type="primary">ORF37</name>
</gene>
<dbReference type="PRINTS" id="PR00924">
    <property type="entry name" value="ALKEXNUCLASE"/>
</dbReference>
<name>A0A5B8G7C3_9GAMA</name>
<dbReference type="InterPro" id="IPR011335">
    <property type="entry name" value="Restrct_endonuc-II-like"/>
</dbReference>
<dbReference type="GO" id="GO:0004519">
    <property type="term" value="F:endonuclease activity"/>
    <property type="evidence" value="ECO:0007669"/>
    <property type="project" value="UniProtKB-KW"/>
</dbReference>
<evidence type="ECO:0000256" key="3">
    <source>
        <dbReference type="ARBA" id="ARBA00022722"/>
    </source>
</evidence>
<dbReference type="GO" id="GO:0004527">
    <property type="term" value="F:exonuclease activity"/>
    <property type="evidence" value="ECO:0007669"/>
    <property type="project" value="UniProtKB-KW"/>
</dbReference>
<keyword evidence="2" id="KW-0945">Host-virus interaction</keyword>
<reference evidence="8" key="1">
    <citation type="journal article" date="2019" name="Emerg. Infect. Dis.">
        <title>Novel Virus Related to Kaposi's Sarcoma-Associated Herpesvirus from Colobus Monkey.</title>
        <authorList>
            <person name="Dhingra A."/>
            <person name="Ganzenmueller T."/>
            <person name="Hage E."/>
            <person name="Suarez N.M."/>
            <person name="Matz-Rensing K."/>
            <person name="Widmer D."/>
            <person name="Pohlmann S."/>
            <person name="Davison A.J."/>
            <person name="Schulz T.F."/>
            <person name="Kaul A."/>
        </authorList>
    </citation>
    <scope>NUCLEOTIDE SEQUENCE</scope>
    <source>
        <strain evidence="8">Hannover</strain>
    </source>
</reference>
<dbReference type="Gene3D" id="1.20.120.860">
    <property type="entry name" value="Herpesvirus alkaline exonuclease, N-terminal domain"/>
    <property type="match status" value="1"/>
</dbReference>
<dbReference type="InterPro" id="IPR034720">
    <property type="entry name" value="Viral_alk_exo"/>
</dbReference>
<organism evidence="8 9">
    <name type="scientific">Colobine gammaherpesvirus 1</name>
    <dbReference type="NCBI Taxonomy" id="2597325"/>
    <lineage>
        <taxon>Viruses</taxon>
        <taxon>Duplodnaviria</taxon>
        <taxon>Heunggongvirae</taxon>
        <taxon>Peploviricota</taxon>
        <taxon>Herviviricetes</taxon>
        <taxon>Herpesvirales</taxon>
        <taxon>Orthoherpesviridae</taxon>
        <taxon>Gammaherpesvirinae</taxon>
        <taxon>Rhadinovirus</taxon>
        <taxon>Rhadinovirus colobinegamma1</taxon>
    </lineage>
</organism>
<dbReference type="KEGG" id="vg:80540377"/>
<keyword evidence="6" id="KW-0269">Exonuclease</keyword>
<evidence type="ECO:0000256" key="6">
    <source>
        <dbReference type="ARBA" id="ARBA00022839"/>
    </source>
</evidence>
<evidence type="ECO:0000256" key="4">
    <source>
        <dbReference type="ARBA" id="ARBA00022759"/>
    </source>
</evidence>
<dbReference type="EMBL" id="MH932584">
    <property type="protein sequence ID" value="QDQ69245.1"/>
    <property type="molecule type" value="Genomic_DNA"/>
</dbReference>
<keyword evidence="1" id="KW-1048">Host nucleus</keyword>
<sequence length="486" mass="55479">MEGATVVDFFSEECLVDALKGLSIEEQQSAIASLSFSRFLRHPVVQDWCVRTTIRPGMPALRLTYNYFLFMKVGEFLGQDEVCEFFVHHVFGGRRHTDLGVVYDACVAMDPHARHAICALVEKATRHQSSNPLWDALRDGIISSSKFHWAVKQQNASRKIFNPCPIANNHFVAGPLAFGLRCEDVVKKLLTVLIHPGEPSCMHYGFMQSPHNGIFGVSLDFAVNVRTDADDCLQFDPDCRVYEIKCRFKYTFSKNEFDPIYQAYQQLYGKPNKQTLKSFFYSIQKPAVEYVGNGKLPSESDYLVAYDREWEVCHRKKRKLTSVYQFVKECMLHNSTAESDVYVLTDPQNSQGKISIKAHFKANLFVNVRHSYFYQVLLQGSIVQEYISLDRGTKTLGTQKNYLATGFFRKRSFQDPVDCTIGEFTRLDPHVEIPTLLILTPVYFPRGTRHHLLHQAAEFWTKSAGGAFPLIPWDFSYLSANVPPSP</sequence>
<dbReference type="SUPFAM" id="SSF52980">
    <property type="entry name" value="Restriction endonuclease-like"/>
    <property type="match status" value="1"/>
</dbReference>
<keyword evidence="3" id="KW-0540">Nuclease</keyword>
<dbReference type="RefSeq" id="YP_010801665.1">
    <property type="nucleotide sequence ID" value="NC_076967.1"/>
</dbReference>
<dbReference type="Pfam" id="PF01771">
    <property type="entry name" value="Viral_alk_exo"/>
    <property type="match status" value="1"/>
</dbReference>
<dbReference type="GO" id="GO:0003677">
    <property type="term" value="F:DNA binding"/>
    <property type="evidence" value="ECO:0007669"/>
    <property type="project" value="InterPro"/>
</dbReference>
<evidence type="ECO:0000313" key="8">
    <source>
        <dbReference type="EMBL" id="QDQ69245.1"/>
    </source>
</evidence>
<dbReference type="InterPro" id="IPR001616">
    <property type="entry name" value="Herpes_alk_exo"/>
</dbReference>
<evidence type="ECO:0000256" key="2">
    <source>
        <dbReference type="ARBA" id="ARBA00022581"/>
    </source>
</evidence>
<accession>A0A5B8G7C3</accession>
<keyword evidence="7" id="KW-1035">Host cytoplasm</keyword>
<proteinExistence type="inferred from homology"/>
<keyword evidence="4" id="KW-0255">Endonuclease</keyword>
<keyword evidence="9" id="KW-1185">Reference proteome</keyword>
<dbReference type="HAMAP" id="MF_04009">
    <property type="entry name" value="HSV_AN"/>
    <property type="match status" value="1"/>
</dbReference>
<evidence type="ECO:0000256" key="7">
    <source>
        <dbReference type="ARBA" id="ARBA00023200"/>
    </source>
</evidence>
<evidence type="ECO:0000313" key="9">
    <source>
        <dbReference type="Proteomes" id="UP001147731"/>
    </source>
</evidence>
<evidence type="ECO:0000256" key="1">
    <source>
        <dbReference type="ARBA" id="ARBA00022562"/>
    </source>
</evidence>
<dbReference type="GeneID" id="80540377"/>
<evidence type="ECO:0000256" key="5">
    <source>
        <dbReference type="ARBA" id="ARBA00022801"/>
    </source>
</evidence>
<dbReference type="Proteomes" id="UP001147731">
    <property type="component" value="Segment"/>
</dbReference>
<protein>
    <submittedName>
        <fullName evidence="8">Deoxyribonuclease</fullName>
    </submittedName>
</protein>